<evidence type="ECO:0000313" key="3">
    <source>
        <dbReference type="Proteomes" id="UP000230233"/>
    </source>
</evidence>
<gene>
    <name evidence="2" type="primary">Cnig_chr_X.g26457</name>
    <name evidence="2" type="ORF">B9Z55_026457</name>
</gene>
<reference evidence="3" key="1">
    <citation type="submission" date="2017-10" db="EMBL/GenBank/DDBJ databases">
        <title>Rapid genome shrinkage in a self-fertile nematode reveals novel sperm competition proteins.</title>
        <authorList>
            <person name="Yin D."/>
            <person name="Schwarz E.M."/>
            <person name="Thomas C.G."/>
            <person name="Felde R.L."/>
            <person name="Korf I.F."/>
            <person name="Cutter A.D."/>
            <person name="Schartner C.M."/>
            <person name="Ralston E.J."/>
            <person name="Meyer B.J."/>
            <person name="Haag E.S."/>
        </authorList>
    </citation>
    <scope>NUCLEOTIDE SEQUENCE [LARGE SCALE GENOMIC DNA]</scope>
    <source>
        <strain evidence="3">JU1422</strain>
    </source>
</reference>
<dbReference type="AlphaFoldDB" id="A0A2G5T393"/>
<keyword evidence="1" id="KW-0472">Membrane</keyword>
<evidence type="ECO:0000313" key="2">
    <source>
        <dbReference type="EMBL" id="PIC21720.1"/>
    </source>
</evidence>
<dbReference type="EMBL" id="PDUG01000006">
    <property type="protein sequence ID" value="PIC21720.1"/>
    <property type="molecule type" value="Genomic_DNA"/>
</dbReference>
<keyword evidence="1" id="KW-0812">Transmembrane</keyword>
<feature type="transmembrane region" description="Helical" evidence="1">
    <location>
        <begin position="6"/>
        <end position="24"/>
    </location>
</feature>
<accession>A0A2G5T393</accession>
<dbReference type="Proteomes" id="UP000230233">
    <property type="component" value="Chromosome X"/>
</dbReference>
<name>A0A2G5T393_9PELO</name>
<comment type="caution">
    <text evidence="2">The sequence shown here is derived from an EMBL/GenBank/DDBJ whole genome shotgun (WGS) entry which is preliminary data.</text>
</comment>
<protein>
    <submittedName>
        <fullName evidence="2">Uncharacterized protein</fullName>
    </submittedName>
</protein>
<organism evidence="2 3">
    <name type="scientific">Caenorhabditis nigoni</name>
    <dbReference type="NCBI Taxonomy" id="1611254"/>
    <lineage>
        <taxon>Eukaryota</taxon>
        <taxon>Metazoa</taxon>
        <taxon>Ecdysozoa</taxon>
        <taxon>Nematoda</taxon>
        <taxon>Chromadorea</taxon>
        <taxon>Rhabditida</taxon>
        <taxon>Rhabditina</taxon>
        <taxon>Rhabditomorpha</taxon>
        <taxon>Rhabditoidea</taxon>
        <taxon>Rhabditidae</taxon>
        <taxon>Peloderinae</taxon>
        <taxon>Caenorhabditis</taxon>
    </lineage>
</organism>
<keyword evidence="3" id="KW-1185">Reference proteome</keyword>
<evidence type="ECO:0000256" key="1">
    <source>
        <dbReference type="SAM" id="Phobius"/>
    </source>
</evidence>
<keyword evidence="1" id="KW-1133">Transmembrane helix</keyword>
<sequence length="77" mass="9148">MLTIEILMIAASTVIIVAGIWRLLRQEDETKKQKEYEQIPLQWDYDDCMWYDPETAGSLQSLLEEDPMENNEMFDDF</sequence>
<proteinExistence type="predicted"/>